<gene>
    <name evidence="10" type="ordered locus">Bacsa_2583</name>
</gene>
<dbReference type="EMBL" id="CP002530">
    <property type="protein sequence ID" value="ADY37119.1"/>
    <property type="molecule type" value="Genomic_DNA"/>
</dbReference>
<dbReference type="Gene3D" id="3.90.226.10">
    <property type="entry name" value="2-enoyl-CoA Hydratase, Chain A, domain 1"/>
    <property type="match status" value="3"/>
</dbReference>
<accession>F0QZ72</accession>
<dbReference type="AlphaFoldDB" id="F0QZ72"/>
<dbReference type="CDD" id="cd07023">
    <property type="entry name" value="S49_Sppa_N_C"/>
    <property type="match status" value="1"/>
</dbReference>
<dbReference type="SUPFAM" id="SSF52096">
    <property type="entry name" value="ClpP/crotonase"/>
    <property type="match status" value="2"/>
</dbReference>
<keyword evidence="5" id="KW-0720">Serine protease</keyword>
<evidence type="ECO:0000256" key="5">
    <source>
        <dbReference type="ARBA" id="ARBA00022825"/>
    </source>
</evidence>
<dbReference type="InterPro" id="IPR002142">
    <property type="entry name" value="Peptidase_S49"/>
</dbReference>
<keyword evidence="4" id="KW-0378">Hydrolase</keyword>
<keyword evidence="8" id="KW-0812">Transmembrane</keyword>
<evidence type="ECO:0000313" key="10">
    <source>
        <dbReference type="EMBL" id="ADY37119.1"/>
    </source>
</evidence>
<evidence type="ECO:0000256" key="4">
    <source>
        <dbReference type="ARBA" id="ARBA00022801"/>
    </source>
</evidence>
<dbReference type="Gene3D" id="6.20.330.10">
    <property type="match status" value="1"/>
</dbReference>
<dbReference type="OrthoDB" id="9764363at2"/>
<feature type="domain" description="Peptidase S49" evidence="9">
    <location>
        <begin position="372"/>
        <end position="523"/>
    </location>
</feature>
<dbReference type="InterPro" id="IPR047272">
    <property type="entry name" value="S49_SppA_C"/>
</dbReference>
<evidence type="ECO:0000256" key="6">
    <source>
        <dbReference type="ARBA" id="ARBA00023136"/>
    </source>
</evidence>
<evidence type="ECO:0000256" key="7">
    <source>
        <dbReference type="PIRSR" id="PIRSR001217-1"/>
    </source>
</evidence>
<keyword evidence="6 8" id="KW-0472">Membrane</keyword>
<dbReference type="STRING" id="667015.Bacsa_2583"/>
<protein>
    <submittedName>
        <fullName evidence="10">Signal peptide peptidase SppA, 67K type</fullName>
    </submittedName>
</protein>
<dbReference type="HOGENOM" id="CLU_008856_1_1_10"/>
<dbReference type="InterPro" id="IPR004635">
    <property type="entry name" value="Pept_S49_SppA"/>
</dbReference>
<dbReference type="PANTHER" id="PTHR33209:SF1">
    <property type="entry name" value="PEPTIDASE S49 DOMAIN-CONTAINING PROTEIN"/>
    <property type="match status" value="1"/>
</dbReference>
<dbReference type="PANTHER" id="PTHR33209">
    <property type="entry name" value="PROTEASE 4"/>
    <property type="match status" value="1"/>
</dbReference>
<dbReference type="GO" id="GO:0006465">
    <property type="term" value="P:signal peptide processing"/>
    <property type="evidence" value="ECO:0007669"/>
    <property type="project" value="InterPro"/>
</dbReference>
<dbReference type="RefSeq" id="WP_013618493.1">
    <property type="nucleotide sequence ID" value="NC_015164.1"/>
</dbReference>
<evidence type="ECO:0000259" key="9">
    <source>
        <dbReference type="Pfam" id="PF01343"/>
    </source>
</evidence>
<dbReference type="InterPro" id="IPR004634">
    <property type="entry name" value="Pept_S49_pIV"/>
</dbReference>
<dbReference type="InterPro" id="IPR029045">
    <property type="entry name" value="ClpP/crotonase-like_dom_sf"/>
</dbReference>
<comment type="subcellular location">
    <subcellularLocation>
        <location evidence="1">Membrane</location>
    </subcellularLocation>
</comment>
<dbReference type="InterPro" id="IPR047217">
    <property type="entry name" value="S49_SppA_67K_type_N"/>
</dbReference>
<evidence type="ECO:0000313" key="11">
    <source>
        <dbReference type="Proteomes" id="UP000007486"/>
    </source>
</evidence>
<feature type="active site" description="Nucleophile" evidence="7">
    <location>
        <position position="388"/>
    </location>
</feature>
<dbReference type="KEGG" id="bsa:Bacsa_2583"/>
<proteinExistence type="inferred from homology"/>
<keyword evidence="8" id="KW-1133">Transmembrane helix</keyword>
<dbReference type="NCBIfam" id="TIGR00705">
    <property type="entry name" value="SppA_67K"/>
    <property type="match status" value="1"/>
</dbReference>
<keyword evidence="3" id="KW-0645">Protease</keyword>
<feature type="transmembrane region" description="Helical" evidence="8">
    <location>
        <begin position="7"/>
        <end position="35"/>
    </location>
</feature>
<dbReference type="CDD" id="cd07018">
    <property type="entry name" value="S49_SppA_67K_type"/>
    <property type="match status" value="1"/>
</dbReference>
<dbReference type="Pfam" id="PF01343">
    <property type="entry name" value="Peptidase_S49"/>
    <property type="match status" value="2"/>
</dbReference>
<evidence type="ECO:0000256" key="8">
    <source>
        <dbReference type="SAM" id="Phobius"/>
    </source>
</evidence>
<evidence type="ECO:0000256" key="1">
    <source>
        <dbReference type="ARBA" id="ARBA00004370"/>
    </source>
</evidence>
<keyword evidence="11" id="KW-1185">Reference proteome</keyword>
<dbReference type="NCBIfam" id="TIGR00706">
    <property type="entry name" value="SppA_dom"/>
    <property type="match status" value="1"/>
</dbReference>
<dbReference type="GO" id="GO:0008236">
    <property type="term" value="F:serine-type peptidase activity"/>
    <property type="evidence" value="ECO:0007669"/>
    <property type="project" value="UniProtKB-KW"/>
</dbReference>
<feature type="domain" description="Peptidase S49" evidence="9">
    <location>
        <begin position="123"/>
        <end position="276"/>
    </location>
</feature>
<name>F0QZ72_PHOSB</name>
<reference evidence="10 11" key="1">
    <citation type="journal article" date="2011" name="Stand. Genomic Sci.">
        <title>Complete genome sequence of Bacteroides salanitronis type strain (BL78).</title>
        <authorList>
            <person name="Gronow S."/>
            <person name="Held B."/>
            <person name="Lucas S."/>
            <person name="Lapidus A."/>
            <person name="Del Rio T.G."/>
            <person name="Nolan M."/>
            <person name="Tice H."/>
            <person name="Deshpande S."/>
            <person name="Cheng J.F."/>
            <person name="Pitluck S."/>
            <person name="Liolios K."/>
            <person name="Pagani I."/>
            <person name="Ivanova N."/>
            <person name="Mavromatis K."/>
            <person name="Pati A."/>
            <person name="Tapia R."/>
            <person name="Han C."/>
            <person name="Goodwin L."/>
            <person name="Chen A."/>
            <person name="Palaniappan K."/>
            <person name="Land M."/>
            <person name="Hauser L."/>
            <person name="Chang Y.J."/>
            <person name="Jeffries C.D."/>
            <person name="Brambilla E.M."/>
            <person name="Rohde M."/>
            <person name="Goker M."/>
            <person name="Detter J.C."/>
            <person name="Woyke T."/>
            <person name="Bristow J."/>
            <person name="Markowitz V."/>
            <person name="Hugenholtz P."/>
            <person name="Kyrpides N.C."/>
            <person name="Klenk H.P."/>
            <person name="Eisen J.A."/>
        </authorList>
    </citation>
    <scope>NUCLEOTIDE SEQUENCE [LARGE SCALE GENOMIC DNA]</scope>
    <source>
        <strain evidence="10 11">DSM 18170</strain>
    </source>
</reference>
<sequence>MKDFLKYMLAAIVGVCIVGVVFAIIGVMSIAGMVASSSGSETKVSDNSVFILNLKGSVEERVQPNPLSQLVGEEFGTYGLDDILGSIKKAKDNEKIKGICLDAGAFVCPPASLEEIRNALKDFKESGKFIVAYGGNYLQSTYYLASVADKVAINPQGSLGWHGLATQTYFLKDLLDKIGVEMQIFRVGTYKSAVEPYTSTEMSPANREQTQAFANSIWGQMVDEVAASRRIPADSLNALADRNMDLQPAELYIKTGLADTLMYQDEMLAYLKQLTETDEDDALNKLYLEDMVNVQRNVPKDKSGNVLAVYYATGTIGSGELSADEGIHPEKVAKDLRRLREDESVKAVVFRVNSPGGSAFGSEEIWREITLLKEQKPVIVSMGDYAASGGYYIACAADWIIAQPTTLTGSIGIFGYIPNAEKLLNDKLGIHFDGVKTNKLSDLGDISRPFTEEETALMQNMVNHGYELFTQRCADGRKMPVDEIKRIAEGRVWTGKMAKDLKLVDELGGIDRAIAVAAERAEIENYTVMSYPKQEDFFSSLLSSGTDRYLSARLKAELGALYEPFRYLQTIKESDRIQARLPFMITIK</sequence>
<comment type="similarity">
    <text evidence="2">Belongs to the peptidase S49 family.</text>
</comment>
<dbReference type="eggNOG" id="COG0616">
    <property type="taxonomic scope" value="Bacteria"/>
</dbReference>
<dbReference type="Proteomes" id="UP000007486">
    <property type="component" value="Chromosome"/>
</dbReference>
<evidence type="ECO:0000256" key="3">
    <source>
        <dbReference type="ARBA" id="ARBA00022670"/>
    </source>
</evidence>
<evidence type="ECO:0000256" key="2">
    <source>
        <dbReference type="ARBA" id="ARBA00008683"/>
    </source>
</evidence>
<dbReference type="GO" id="GO:0016020">
    <property type="term" value="C:membrane"/>
    <property type="evidence" value="ECO:0007669"/>
    <property type="project" value="UniProtKB-SubCell"/>
</dbReference>
<feature type="active site" description="Proton donor/acceptor" evidence="7">
    <location>
        <position position="191"/>
    </location>
</feature>
<dbReference type="PIRSF" id="PIRSF001217">
    <property type="entry name" value="Protease_4_SppA"/>
    <property type="match status" value="1"/>
</dbReference>
<organism evidence="10 11">
    <name type="scientific">Phocaeicola salanitronis (strain DSM 18170 / JCM 13657 / CCUG 60908 / BL78)</name>
    <name type="common">Bacteroides salanitronis</name>
    <dbReference type="NCBI Taxonomy" id="667015"/>
    <lineage>
        <taxon>Bacteria</taxon>
        <taxon>Pseudomonadati</taxon>
        <taxon>Bacteroidota</taxon>
        <taxon>Bacteroidia</taxon>
        <taxon>Bacteroidales</taxon>
        <taxon>Bacteroidaceae</taxon>
        <taxon>Phocaeicola</taxon>
    </lineage>
</organism>